<proteinExistence type="predicted"/>
<dbReference type="Gene3D" id="3.60.15.10">
    <property type="entry name" value="Ribonuclease Z/Hydroxyacylglutathione hydrolase-like"/>
    <property type="match status" value="1"/>
</dbReference>
<protein>
    <submittedName>
        <fullName evidence="2">MBL fold metallo-hydrolase</fullName>
    </submittedName>
</protein>
<evidence type="ECO:0000313" key="3">
    <source>
        <dbReference type="Proteomes" id="UP000075799"/>
    </source>
</evidence>
<dbReference type="EMBL" id="LUKD01000007">
    <property type="protein sequence ID" value="KYG63585.1"/>
    <property type="molecule type" value="Genomic_DNA"/>
</dbReference>
<sequence>MSVQAGESWSYSKFKFHGLSLSGIRTAIAMPELSLSFDVAQGYPYLLNLKQYFITHGHLDHAAGVPYIISQKAMNSQEPGKFYMPPSLVEPLDKIMKLWEQIEGHQYRYEFIPVKPDDEFQINGNTYVKVFPTTHRIESYGYTVFETVKKLKKEYVGLSQEEIIELRRKHINVNEVHEIPMVSFTGDTQIEFLDSRDWVKKSKILFLEATYLDERKTIDQARQWGHTHIDEIIPRLDEIESEQIVFIHASSRYSDKEALRLIREKVPQRLHNRVVLYPGR</sequence>
<comment type="caution">
    <text evidence="2">The sequence shown here is derived from an EMBL/GenBank/DDBJ whole genome shotgun (WGS) entry which is preliminary data.</text>
</comment>
<evidence type="ECO:0000259" key="1">
    <source>
        <dbReference type="Pfam" id="PF12706"/>
    </source>
</evidence>
<dbReference type="PANTHER" id="PTHR46504">
    <property type="entry name" value="TRNASE Z TRZ1"/>
    <property type="match status" value="1"/>
</dbReference>
<dbReference type="AlphaFoldDB" id="A0A162G245"/>
<dbReference type="Proteomes" id="UP000075799">
    <property type="component" value="Unassembled WGS sequence"/>
</dbReference>
<reference evidence="2 3" key="1">
    <citation type="submission" date="2016-03" db="EMBL/GenBank/DDBJ databases">
        <authorList>
            <person name="Ploux O."/>
        </authorList>
    </citation>
    <scope>NUCLEOTIDE SEQUENCE [LARGE SCALE GENOMIC DNA]</scope>
    <source>
        <strain evidence="2 3">EC13</strain>
    </source>
</reference>
<dbReference type="Pfam" id="PF12706">
    <property type="entry name" value="Lactamase_B_2"/>
    <property type="match status" value="1"/>
</dbReference>
<name>A0A162G245_BDEBC</name>
<dbReference type="PANTHER" id="PTHR46504:SF2">
    <property type="entry name" value="TRNASE Z TRZ1"/>
    <property type="match status" value="1"/>
</dbReference>
<dbReference type="RefSeq" id="WP_063208562.1">
    <property type="nucleotide sequence ID" value="NZ_LUKD01000007.1"/>
</dbReference>
<keyword evidence="2" id="KW-0378">Hydrolase</keyword>
<dbReference type="SUPFAM" id="SSF56281">
    <property type="entry name" value="Metallo-hydrolase/oxidoreductase"/>
    <property type="match status" value="1"/>
</dbReference>
<gene>
    <name evidence="2" type="ORF">AZI87_14375</name>
</gene>
<dbReference type="OrthoDB" id="342839at2"/>
<organism evidence="2 3">
    <name type="scientific">Bdellovibrio bacteriovorus</name>
    <dbReference type="NCBI Taxonomy" id="959"/>
    <lineage>
        <taxon>Bacteria</taxon>
        <taxon>Pseudomonadati</taxon>
        <taxon>Bdellovibrionota</taxon>
        <taxon>Bdellovibrionia</taxon>
        <taxon>Bdellovibrionales</taxon>
        <taxon>Pseudobdellovibrionaceae</taxon>
        <taxon>Bdellovibrio</taxon>
    </lineage>
</organism>
<accession>A0A162G245</accession>
<evidence type="ECO:0000313" key="2">
    <source>
        <dbReference type="EMBL" id="KYG63585.1"/>
    </source>
</evidence>
<feature type="domain" description="Metallo-beta-lactamase" evidence="1">
    <location>
        <begin position="53"/>
        <end position="248"/>
    </location>
</feature>
<dbReference type="InterPro" id="IPR036866">
    <property type="entry name" value="RibonucZ/Hydroxyglut_hydro"/>
</dbReference>
<dbReference type="GO" id="GO:0016787">
    <property type="term" value="F:hydrolase activity"/>
    <property type="evidence" value="ECO:0007669"/>
    <property type="project" value="UniProtKB-KW"/>
</dbReference>
<dbReference type="InterPro" id="IPR001279">
    <property type="entry name" value="Metallo-B-lactamas"/>
</dbReference>